<keyword evidence="9" id="KW-1185">Reference proteome</keyword>
<evidence type="ECO:0000259" key="7">
    <source>
        <dbReference type="Pfam" id="PF01207"/>
    </source>
</evidence>
<reference evidence="8 9" key="2">
    <citation type="journal article" date="2011" name="Stand. Genomic Sci.">
        <title>Complete genome sequence of Isosphaera pallida type strain (IS1B).</title>
        <authorList>
            <consortium name="US DOE Joint Genome Institute (JGI-PGF)"/>
            <person name="Goker M."/>
            <person name="Cleland D."/>
            <person name="Saunders E."/>
            <person name="Lapidus A."/>
            <person name="Nolan M."/>
            <person name="Lucas S."/>
            <person name="Hammon N."/>
            <person name="Deshpande S."/>
            <person name="Cheng J.F."/>
            <person name="Tapia R."/>
            <person name="Han C."/>
            <person name="Goodwin L."/>
            <person name="Pitluck S."/>
            <person name="Liolios K."/>
            <person name="Pagani I."/>
            <person name="Ivanova N."/>
            <person name="Mavromatis K."/>
            <person name="Pati A."/>
            <person name="Chen A."/>
            <person name="Palaniappan K."/>
            <person name="Land M."/>
            <person name="Hauser L."/>
            <person name="Chang Y.J."/>
            <person name="Jeffries C.D."/>
            <person name="Detter J.C."/>
            <person name="Beck B."/>
            <person name="Woyke T."/>
            <person name="Bristow J."/>
            <person name="Eisen J.A."/>
            <person name="Markowitz V."/>
            <person name="Hugenholtz P."/>
            <person name="Kyrpides N.C."/>
            <person name="Klenk H.P."/>
        </authorList>
    </citation>
    <scope>NUCLEOTIDE SEQUENCE [LARGE SCALE GENOMIC DNA]</scope>
    <source>
        <strain evidence="9">ATCC 43644 / DSM 9630 / IS1B</strain>
    </source>
</reference>
<dbReference type="GO" id="GO:0017150">
    <property type="term" value="F:tRNA dihydrouridine synthase activity"/>
    <property type="evidence" value="ECO:0007669"/>
    <property type="project" value="InterPro"/>
</dbReference>
<dbReference type="Proteomes" id="UP000008631">
    <property type="component" value="Chromosome"/>
</dbReference>
<dbReference type="EMBL" id="CP002353">
    <property type="protein sequence ID" value="ADV62365.1"/>
    <property type="molecule type" value="Genomic_DNA"/>
</dbReference>
<comment type="cofactor">
    <cofactor evidence="1">
        <name>FMN</name>
        <dbReference type="ChEBI" id="CHEBI:58210"/>
    </cofactor>
</comment>
<gene>
    <name evidence="8" type="ordered locus">Isop_1782</name>
</gene>
<sequence>MPPTPPADSTALLDNARVTDRAIPPCPGARDEALALRLPPPPAILKQPLRLGGIPIPTRFFLAPMAGFTSLAFRLSVRERGGLGLVTTDLVNCRSLLENRQRALELTETDPADRPVAMQLYGSKIEEMTAAAARLVERGATLVDINMGCPVRKVVKTGGGSALMCEVDNAARLVEEMVKAVEVPVTIKTRLGWDEHTLSAPDLARAFEQAGAAALVVHGRTRAQGFKGPVNREGIRAVVEAVKTMPVVGNGDIRTIHDAETMFRETGCAAVSLGRGALANPFIFRHLDHWARTGEAGPEPEFAERVDLVRRHFRRLVALRGERFGCLQFRKLVKWYSMSLRPPKSLYHQLINLSSVAQFETTMDAIEAAGPTRPMPSAHEFAIPVPSGPIDKW</sequence>
<dbReference type="InParanoid" id="E8R1E8"/>
<dbReference type="PROSITE" id="PS01136">
    <property type="entry name" value="UPF0034"/>
    <property type="match status" value="1"/>
</dbReference>
<dbReference type="InterPro" id="IPR035587">
    <property type="entry name" value="DUS-like_FMN-bd"/>
</dbReference>
<dbReference type="NCBIfam" id="TIGR00737">
    <property type="entry name" value="nifR3_yhdG"/>
    <property type="match status" value="1"/>
</dbReference>
<dbReference type="AlphaFoldDB" id="E8R1E8"/>
<dbReference type="OrthoDB" id="9764501at2"/>
<keyword evidence="4" id="KW-0819">tRNA processing</keyword>
<dbReference type="InterPro" id="IPR018517">
    <property type="entry name" value="tRNA_hU_synthase_CS"/>
</dbReference>
<dbReference type="PANTHER" id="PTHR45846">
    <property type="entry name" value="TRNA-DIHYDROURIDINE(47) SYNTHASE [NAD(P)(+)]-LIKE"/>
    <property type="match status" value="1"/>
</dbReference>
<dbReference type="RefSeq" id="WP_013564653.1">
    <property type="nucleotide sequence ID" value="NC_014962.1"/>
</dbReference>
<proteinExistence type="predicted"/>
<feature type="domain" description="DUS-like FMN-binding" evidence="7">
    <location>
        <begin position="62"/>
        <end position="359"/>
    </location>
</feature>
<dbReference type="GO" id="GO:0050660">
    <property type="term" value="F:flavin adenine dinucleotide binding"/>
    <property type="evidence" value="ECO:0007669"/>
    <property type="project" value="InterPro"/>
</dbReference>
<evidence type="ECO:0000256" key="3">
    <source>
        <dbReference type="ARBA" id="ARBA00022643"/>
    </source>
</evidence>
<dbReference type="InterPro" id="IPR024036">
    <property type="entry name" value="tRNA-dHydroUridine_Synthase_C"/>
</dbReference>
<dbReference type="CDD" id="cd02801">
    <property type="entry name" value="DUS_like_FMN"/>
    <property type="match status" value="1"/>
</dbReference>
<dbReference type="Pfam" id="PF01207">
    <property type="entry name" value="Dus"/>
    <property type="match status" value="1"/>
</dbReference>
<organism evidence="8 9">
    <name type="scientific">Isosphaera pallida (strain ATCC 43644 / DSM 9630 / IS1B)</name>
    <dbReference type="NCBI Taxonomy" id="575540"/>
    <lineage>
        <taxon>Bacteria</taxon>
        <taxon>Pseudomonadati</taxon>
        <taxon>Planctomycetota</taxon>
        <taxon>Planctomycetia</taxon>
        <taxon>Isosphaerales</taxon>
        <taxon>Isosphaeraceae</taxon>
        <taxon>Isosphaera</taxon>
    </lineage>
</organism>
<dbReference type="Gene3D" id="1.10.1200.80">
    <property type="entry name" value="Putative flavin oxidoreducatase, domain 2"/>
    <property type="match status" value="1"/>
</dbReference>
<dbReference type="InterPro" id="IPR013785">
    <property type="entry name" value="Aldolase_TIM"/>
</dbReference>
<evidence type="ECO:0000256" key="1">
    <source>
        <dbReference type="ARBA" id="ARBA00001917"/>
    </source>
</evidence>
<dbReference type="PANTHER" id="PTHR45846:SF1">
    <property type="entry name" value="TRNA-DIHYDROURIDINE(47) SYNTHASE [NAD(P)(+)]-LIKE"/>
    <property type="match status" value="1"/>
</dbReference>
<dbReference type="InterPro" id="IPR004652">
    <property type="entry name" value="DusB-like"/>
</dbReference>
<keyword evidence="5" id="KW-0521">NADP</keyword>
<dbReference type="GO" id="GO:0003723">
    <property type="term" value="F:RNA binding"/>
    <property type="evidence" value="ECO:0007669"/>
    <property type="project" value="TreeGrafter"/>
</dbReference>
<protein>
    <submittedName>
        <fullName evidence="8">tRNA-U20-dihydrouridine synthase</fullName>
    </submittedName>
</protein>
<keyword evidence="3" id="KW-0288">FMN</keyword>
<accession>E8R1E8</accession>
<dbReference type="eggNOG" id="COG0042">
    <property type="taxonomic scope" value="Bacteria"/>
</dbReference>
<keyword evidence="6" id="KW-0560">Oxidoreductase</keyword>
<dbReference type="FunCoup" id="E8R1E8">
    <property type="interactions" value="458"/>
</dbReference>
<evidence type="ECO:0000256" key="6">
    <source>
        <dbReference type="ARBA" id="ARBA00023002"/>
    </source>
</evidence>
<name>E8R1E8_ISOPI</name>
<dbReference type="Gene3D" id="3.20.20.70">
    <property type="entry name" value="Aldolase class I"/>
    <property type="match status" value="1"/>
</dbReference>
<dbReference type="SUPFAM" id="SSF51395">
    <property type="entry name" value="FMN-linked oxidoreductases"/>
    <property type="match status" value="1"/>
</dbReference>
<evidence type="ECO:0000256" key="2">
    <source>
        <dbReference type="ARBA" id="ARBA00022630"/>
    </source>
</evidence>
<reference key="1">
    <citation type="submission" date="2010-11" db="EMBL/GenBank/DDBJ databases">
        <title>The complete sequence of chromosome of Isophaera pallida ATCC 43644.</title>
        <authorList>
            <consortium name="US DOE Joint Genome Institute (JGI-PGF)"/>
            <person name="Lucas S."/>
            <person name="Copeland A."/>
            <person name="Lapidus A."/>
            <person name="Bruce D."/>
            <person name="Goodwin L."/>
            <person name="Pitluck S."/>
            <person name="Kyrpides N."/>
            <person name="Mavromatis K."/>
            <person name="Pagani I."/>
            <person name="Ivanova N."/>
            <person name="Saunders E."/>
            <person name="Brettin T."/>
            <person name="Detter J.C."/>
            <person name="Han C."/>
            <person name="Tapia R."/>
            <person name="Land M."/>
            <person name="Hauser L."/>
            <person name="Markowitz V."/>
            <person name="Cheng J.-F."/>
            <person name="Hugenholtz P."/>
            <person name="Woyke T."/>
            <person name="Wu D."/>
            <person name="Eisen J.A."/>
        </authorList>
    </citation>
    <scope>NUCLEOTIDE SEQUENCE</scope>
    <source>
        <strain>ATCC 43644</strain>
    </source>
</reference>
<evidence type="ECO:0000256" key="4">
    <source>
        <dbReference type="ARBA" id="ARBA00022694"/>
    </source>
</evidence>
<evidence type="ECO:0000313" key="9">
    <source>
        <dbReference type="Proteomes" id="UP000008631"/>
    </source>
</evidence>
<evidence type="ECO:0000256" key="5">
    <source>
        <dbReference type="ARBA" id="ARBA00022857"/>
    </source>
</evidence>
<dbReference type="KEGG" id="ipa:Isop_1782"/>
<keyword evidence="2" id="KW-0285">Flavoprotein</keyword>
<dbReference type="STRING" id="575540.Isop_1782"/>
<evidence type="ECO:0000313" key="8">
    <source>
        <dbReference type="EMBL" id="ADV62365.1"/>
    </source>
</evidence>
<dbReference type="HOGENOM" id="CLU_013299_0_3_0"/>